<evidence type="ECO:0000256" key="4">
    <source>
        <dbReference type="ARBA" id="ARBA00022927"/>
    </source>
</evidence>
<dbReference type="InterPro" id="IPR051097">
    <property type="entry name" value="Synaptobrevin-like_transport"/>
</dbReference>
<evidence type="ECO:0000256" key="2">
    <source>
        <dbReference type="ARBA" id="ARBA00022448"/>
    </source>
</evidence>
<dbReference type="SUPFAM" id="SSF64356">
    <property type="entry name" value="SNARE-like"/>
    <property type="match status" value="1"/>
</dbReference>
<dbReference type="Gene3D" id="3.30.450.50">
    <property type="entry name" value="Longin domain"/>
    <property type="match status" value="1"/>
</dbReference>
<dbReference type="PANTHER" id="PTHR21136">
    <property type="entry name" value="SNARE PROTEINS"/>
    <property type="match status" value="1"/>
</dbReference>
<comment type="function">
    <text evidence="7">Involved in the targeting and/or fusion of transport vesicles to their target membrane.</text>
</comment>
<dbReference type="EMBL" id="BNJQ01000005">
    <property type="protein sequence ID" value="GHP03545.1"/>
    <property type="molecule type" value="Genomic_DNA"/>
</dbReference>
<evidence type="ECO:0000313" key="14">
    <source>
        <dbReference type="Proteomes" id="UP000660262"/>
    </source>
</evidence>
<dbReference type="AlphaFoldDB" id="A0A830H9A2"/>
<keyword evidence="14" id="KW-1185">Reference proteome</keyword>
<evidence type="ECO:0000256" key="10">
    <source>
        <dbReference type="SAM" id="MobiDB-lite"/>
    </source>
</evidence>
<evidence type="ECO:0000256" key="8">
    <source>
        <dbReference type="ARBA" id="ARBA00046280"/>
    </source>
</evidence>
<dbReference type="PROSITE" id="PS50892">
    <property type="entry name" value="V_SNARE"/>
    <property type="match status" value="1"/>
</dbReference>
<sequence>MSLIYALIARSTTVLVEYSAYSGNFSTVAIQCLPRAPAPATAGADARTTFTADAHAFHMQVSDGFTFLVVAETTAGRQVPFACLDRIKEDFLRKHGAEARTAIAHSMDGTYASALKGHLEFCMQHPDELSKVSKVKAEVTQVKNIMLDNIERVLDRGEKIELLVDKTENLRSQADTFHRTGRQLRTRMWWQNLKMKLLVGSITEDEAEDMPTPSPEPAPKRQAKTVRTRKLEAKPAPPPRAPASKRVTASLLASPGSPPADVAASDSPPPPSPPVAAAPRAPSPAKPAPPPAAASARVPLSLATANKPSAPPAAAAKPKSRGPSSWLSALGTVPQAPAVRPAVAGVKRKPAPAATSAANLFAGFKVPKLMMK</sequence>
<comment type="caution">
    <text evidence="13">The sequence shown here is derived from an EMBL/GenBank/DDBJ whole genome shotgun (WGS) entry which is preliminary data.</text>
</comment>
<keyword evidence="9" id="KW-0175">Coiled coil</keyword>
<reference evidence="13" key="1">
    <citation type="submission" date="2020-10" db="EMBL/GenBank/DDBJ databases">
        <title>Unveiling of a novel bifunctional photoreceptor, Dualchrome1, isolated from a cosmopolitan green alga.</title>
        <authorList>
            <person name="Suzuki S."/>
            <person name="Kawachi M."/>
        </authorList>
    </citation>
    <scope>NUCLEOTIDE SEQUENCE</scope>
    <source>
        <strain evidence="13">NIES 2893</strain>
    </source>
</reference>
<proteinExistence type="inferred from homology"/>
<dbReference type="PROSITE" id="PS50859">
    <property type="entry name" value="LONGIN"/>
    <property type="match status" value="1"/>
</dbReference>
<keyword evidence="5" id="KW-1133">Transmembrane helix</keyword>
<dbReference type="SMART" id="SM01270">
    <property type="entry name" value="Longin"/>
    <property type="match status" value="1"/>
</dbReference>
<dbReference type="SUPFAM" id="SSF58038">
    <property type="entry name" value="SNARE fusion complex"/>
    <property type="match status" value="1"/>
</dbReference>
<name>A0A830H9A2_9CHLO</name>
<evidence type="ECO:0000259" key="12">
    <source>
        <dbReference type="PROSITE" id="PS50892"/>
    </source>
</evidence>
<dbReference type="PANTHER" id="PTHR21136:SF168">
    <property type="entry name" value="VESICLE-ASSOCIATED MEMBRANE PROTEIN 9"/>
    <property type="match status" value="1"/>
</dbReference>
<dbReference type="CDD" id="cd14824">
    <property type="entry name" value="Longin"/>
    <property type="match status" value="1"/>
</dbReference>
<dbReference type="Pfam" id="PF00957">
    <property type="entry name" value="Synaptobrevin"/>
    <property type="match status" value="1"/>
</dbReference>
<dbReference type="PRINTS" id="PR00219">
    <property type="entry name" value="SYNAPTOBREVN"/>
</dbReference>
<evidence type="ECO:0000313" key="13">
    <source>
        <dbReference type="EMBL" id="GHP03545.1"/>
    </source>
</evidence>
<dbReference type="InterPro" id="IPR042855">
    <property type="entry name" value="V_SNARE_CC"/>
</dbReference>
<keyword evidence="2" id="KW-0813">Transport</keyword>
<evidence type="ECO:0000256" key="1">
    <source>
        <dbReference type="ARBA" id="ARBA00008025"/>
    </source>
</evidence>
<evidence type="ECO:0000256" key="7">
    <source>
        <dbReference type="ARBA" id="ARBA00037493"/>
    </source>
</evidence>
<dbReference type="GO" id="GO:0012505">
    <property type="term" value="C:endomembrane system"/>
    <property type="evidence" value="ECO:0007669"/>
    <property type="project" value="UniProtKB-SubCell"/>
</dbReference>
<dbReference type="InterPro" id="IPR011012">
    <property type="entry name" value="Longin-like_dom_sf"/>
</dbReference>
<gene>
    <name evidence="13" type="ORF">PPROV_000230000</name>
</gene>
<keyword evidence="6" id="KW-0472">Membrane</keyword>
<dbReference type="Pfam" id="PF13774">
    <property type="entry name" value="Longin"/>
    <property type="match status" value="1"/>
</dbReference>
<accession>A0A830H9A2</accession>
<feature type="domain" description="Longin" evidence="11">
    <location>
        <begin position="7"/>
        <end position="115"/>
    </location>
</feature>
<feature type="compositionally biased region" description="Low complexity" evidence="10">
    <location>
        <begin position="293"/>
        <end position="325"/>
    </location>
</feature>
<evidence type="ECO:0000256" key="3">
    <source>
        <dbReference type="ARBA" id="ARBA00022692"/>
    </source>
</evidence>
<evidence type="ECO:0000256" key="9">
    <source>
        <dbReference type="PROSITE-ProRule" id="PRU00290"/>
    </source>
</evidence>
<feature type="domain" description="V-SNARE coiled-coil homology" evidence="12">
    <location>
        <begin position="131"/>
        <end position="191"/>
    </location>
</feature>
<organism evidence="13 14">
    <name type="scientific">Pycnococcus provasolii</name>
    <dbReference type="NCBI Taxonomy" id="41880"/>
    <lineage>
        <taxon>Eukaryota</taxon>
        <taxon>Viridiplantae</taxon>
        <taxon>Chlorophyta</taxon>
        <taxon>Pseudoscourfieldiophyceae</taxon>
        <taxon>Pseudoscourfieldiales</taxon>
        <taxon>Pycnococcaceae</taxon>
        <taxon>Pycnococcus</taxon>
    </lineage>
</organism>
<protein>
    <recommendedName>
        <fullName evidence="15">V-SNARE coiled-coil homology domain-containing protein</fullName>
    </recommendedName>
</protein>
<dbReference type="InterPro" id="IPR001388">
    <property type="entry name" value="Synaptobrevin-like"/>
</dbReference>
<evidence type="ECO:0008006" key="15">
    <source>
        <dbReference type="Google" id="ProtNLM"/>
    </source>
</evidence>
<feature type="compositionally biased region" description="Pro residues" evidence="10">
    <location>
        <begin position="267"/>
        <end position="292"/>
    </location>
</feature>
<dbReference type="GO" id="GO:0015031">
    <property type="term" value="P:protein transport"/>
    <property type="evidence" value="ECO:0007669"/>
    <property type="project" value="UniProtKB-KW"/>
</dbReference>
<dbReference type="GO" id="GO:0016192">
    <property type="term" value="P:vesicle-mediated transport"/>
    <property type="evidence" value="ECO:0007669"/>
    <property type="project" value="InterPro"/>
</dbReference>
<comment type="subcellular location">
    <subcellularLocation>
        <location evidence="8">Endomembrane system</location>
        <topology evidence="8">Single-pass type IV membrane protein</topology>
    </subcellularLocation>
</comment>
<dbReference type="PROSITE" id="PS00417">
    <property type="entry name" value="SYNAPTOBREVIN"/>
    <property type="match status" value="1"/>
</dbReference>
<dbReference type="GO" id="GO:0016020">
    <property type="term" value="C:membrane"/>
    <property type="evidence" value="ECO:0007669"/>
    <property type="project" value="InterPro"/>
</dbReference>
<evidence type="ECO:0000259" key="11">
    <source>
        <dbReference type="PROSITE" id="PS50859"/>
    </source>
</evidence>
<dbReference type="OrthoDB" id="248747at2759"/>
<dbReference type="FunFam" id="1.20.5.110:FF:000004">
    <property type="entry name" value="Vesicle-associated membrane protein 7"/>
    <property type="match status" value="1"/>
</dbReference>
<dbReference type="InterPro" id="IPR010908">
    <property type="entry name" value="Longin_dom"/>
</dbReference>
<evidence type="ECO:0000256" key="5">
    <source>
        <dbReference type="ARBA" id="ARBA00022989"/>
    </source>
</evidence>
<keyword evidence="4" id="KW-0653">Protein transport</keyword>
<evidence type="ECO:0000256" key="6">
    <source>
        <dbReference type="ARBA" id="ARBA00023136"/>
    </source>
</evidence>
<dbReference type="Proteomes" id="UP000660262">
    <property type="component" value="Unassembled WGS sequence"/>
</dbReference>
<comment type="similarity">
    <text evidence="1">Belongs to the synaptobrevin family.</text>
</comment>
<dbReference type="GO" id="GO:0005737">
    <property type="term" value="C:cytoplasm"/>
    <property type="evidence" value="ECO:0007669"/>
    <property type="project" value="UniProtKB-ARBA"/>
</dbReference>
<dbReference type="Gene3D" id="1.20.5.110">
    <property type="match status" value="1"/>
</dbReference>
<keyword evidence="3" id="KW-0812">Transmembrane</keyword>
<dbReference type="CDD" id="cd15843">
    <property type="entry name" value="R-SNARE"/>
    <property type="match status" value="1"/>
</dbReference>
<feature type="region of interest" description="Disordered" evidence="10">
    <location>
        <begin position="204"/>
        <end position="329"/>
    </location>
</feature>
<feature type="compositionally biased region" description="Low complexity" evidence="10">
    <location>
        <begin position="253"/>
        <end position="266"/>
    </location>
</feature>